<evidence type="ECO:0000256" key="1">
    <source>
        <dbReference type="ARBA" id="ARBA00004236"/>
    </source>
</evidence>
<dbReference type="Proteomes" id="UP000465360">
    <property type="component" value="Unassembled WGS sequence"/>
</dbReference>
<keyword evidence="5" id="KW-1133">Transmembrane helix</keyword>
<evidence type="ECO:0000313" key="8">
    <source>
        <dbReference type="Proteomes" id="UP000465360"/>
    </source>
</evidence>
<name>A0A7I9YLI3_MYCBU</name>
<proteinExistence type="inferred from homology"/>
<evidence type="ECO:0000256" key="4">
    <source>
        <dbReference type="ARBA" id="ARBA00022692"/>
    </source>
</evidence>
<sequence>MFELFKRLWIPLTLVVVLVVGGYAVVRIRDTFIANAEVTSGEQLADNSKPFNPKRITYEISAASGASAKIDYLDEDGQPHFLEAASLPWSHTIVTTLPSMSANVVAQGSSDVGTLRCRVLVDGQVRDDRRSDSYAPFVYCLVKST</sequence>
<evidence type="ECO:0000256" key="2">
    <source>
        <dbReference type="ARBA" id="ARBA00007531"/>
    </source>
</evidence>
<gene>
    <name evidence="7" type="ORF">MBOU_14540</name>
</gene>
<keyword evidence="8" id="KW-1185">Reference proteome</keyword>
<dbReference type="EMBL" id="BLKZ01000001">
    <property type="protein sequence ID" value="GFG89412.1"/>
    <property type="molecule type" value="Genomic_DNA"/>
</dbReference>
<dbReference type="InterPro" id="IPR038468">
    <property type="entry name" value="MmpS_C"/>
</dbReference>
<dbReference type="GO" id="GO:0005886">
    <property type="term" value="C:plasma membrane"/>
    <property type="evidence" value="ECO:0007669"/>
    <property type="project" value="UniProtKB-SubCell"/>
</dbReference>
<accession>A0A7I9YLI3</accession>
<organism evidence="7 8">
    <name type="scientific">Mycobacterium bourgelatii</name>
    <dbReference type="NCBI Taxonomy" id="1273442"/>
    <lineage>
        <taxon>Bacteria</taxon>
        <taxon>Bacillati</taxon>
        <taxon>Actinomycetota</taxon>
        <taxon>Actinomycetes</taxon>
        <taxon>Mycobacteriales</taxon>
        <taxon>Mycobacteriaceae</taxon>
        <taxon>Mycobacterium</taxon>
    </lineage>
</organism>
<dbReference type="Pfam" id="PF05423">
    <property type="entry name" value="Mycobact_memb"/>
    <property type="match status" value="1"/>
</dbReference>
<evidence type="ECO:0000256" key="3">
    <source>
        <dbReference type="ARBA" id="ARBA00022475"/>
    </source>
</evidence>
<reference evidence="7 8" key="1">
    <citation type="journal article" date="2019" name="Emerg. Microbes Infect.">
        <title>Comprehensive subspecies identification of 175 nontuberculous mycobacteria species based on 7547 genomic profiles.</title>
        <authorList>
            <person name="Matsumoto Y."/>
            <person name="Kinjo T."/>
            <person name="Motooka D."/>
            <person name="Nabeya D."/>
            <person name="Jung N."/>
            <person name="Uechi K."/>
            <person name="Horii T."/>
            <person name="Iida T."/>
            <person name="Fujita J."/>
            <person name="Nakamura S."/>
        </authorList>
    </citation>
    <scope>NUCLEOTIDE SEQUENCE [LARGE SCALE GENOMIC DNA]</scope>
    <source>
        <strain evidence="7 8">JCM 30725</strain>
    </source>
</reference>
<evidence type="ECO:0008006" key="9">
    <source>
        <dbReference type="Google" id="ProtNLM"/>
    </source>
</evidence>
<evidence type="ECO:0000313" key="7">
    <source>
        <dbReference type="EMBL" id="GFG89412.1"/>
    </source>
</evidence>
<keyword evidence="4" id="KW-0812">Transmembrane</keyword>
<keyword evidence="6" id="KW-0472">Membrane</keyword>
<dbReference type="AlphaFoldDB" id="A0A7I9YLI3"/>
<comment type="similarity">
    <text evidence="2">Belongs to the MmpS family.</text>
</comment>
<evidence type="ECO:0000256" key="5">
    <source>
        <dbReference type="ARBA" id="ARBA00022989"/>
    </source>
</evidence>
<comment type="caution">
    <text evidence="7">The sequence shown here is derived from an EMBL/GenBank/DDBJ whole genome shotgun (WGS) entry which is preliminary data.</text>
</comment>
<comment type="subcellular location">
    <subcellularLocation>
        <location evidence="1">Cell membrane</location>
    </subcellularLocation>
</comment>
<dbReference type="InterPro" id="IPR008693">
    <property type="entry name" value="MmpS"/>
</dbReference>
<keyword evidence="3" id="KW-1003">Cell membrane</keyword>
<dbReference type="RefSeq" id="WP_205351263.1">
    <property type="nucleotide sequence ID" value="NZ_BLKZ01000001.1"/>
</dbReference>
<protein>
    <recommendedName>
        <fullName evidence="9">MmpS family protein</fullName>
    </recommendedName>
</protein>
<dbReference type="Gene3D" id="2.60.40.2880">
    <property type="entry name" value="MmpS1-5, C-terminal soluble domain"/>
    <property type="match status" value="1"/>
</dbReference>
<evidence type="ECO:0000256" key="6">
    <source>
        <dbReference type="ARBA" id="ARBA00023136"/>
    </source>
</evidence>